<dbReference type="InterPro" id="IPR013761">
    <property type="entry name" value="SAM/pointed_sf"/>
</dbReference>
<dbReference type="VEuPathDB" id="CryptoDB:Cvel_24036"/>
<feature type="region of interest" description="Disordered" evidence="1">
    <location>
        <begin position="2135"/>
        <end position="2205"/>
    </location>
</feature>
<reference evidence="3" key="1">
    <citation type="submission" date="2014-11" db="EMBL/GenBank/DDBJ databases">
        <authorList>
            <person name="Otto D Thomas"/>
            <person name="Naeem Raeece"/>
        </authorList>
    </citation>
    <scope>NUCLEOTIDE SEQUENCE</scope>
</reference>
<evidence type="ECO:0000256" key="1">
    <source>
        <dbReference type="SAM" id="MobiDB-lite"/>
    </source>
</evidence>
<feature type="compositionally biased region" description="Low complexity" evidence="1">
    <location>
        <begin position="2509"/>
        <end position="2520"/>
    </location>
</feature>
<feature type="compositionally biased region" description="Polar residues" evidence="1">
    <location>
        <begin position="2436"/>
        <end position="2445"/>
    </location>
</feature>
<dbReference type="PANTHER" id="PTHR24216:SF8">
    <property type="entry name" value="PAXILLIN, ISOFORM F"/>
    <property type="match status" value="1"/>
</dbReference>
<feature type="compositionally biased region" description="Acidic residues" evidence="1">
    <location>
        <begin position="2312"/>
        <end position="2323"/>
    </location>
</feature>
<feature type="region of interest" description="Disordered" evidence="1">
    <location>
        <begin position="1661"/>
        <end position="1689"/>
    </location>
</feature>
<evidence type="ECO:0000259" key="2">
    <source>
        <dbReference type="SMART" id="SM00454"/>
    </source>
</evidence>
<feature type="region of interest" description="Disordered" evidence="1">
    <location>
        <begin position="1"/>
        <end position="35"/>
    </location>
</feature>
<feature type="compositionally biased region" description="Polar residues" evidence="1">
    <location>
        <begin position="2452"/>
        <end position="2464"/>
    </location>
</feature>
<dbReference type="EMBL" id="CDMZ01001717">
    <property type="protein sequence ID" value="CEM36616.1"/>
    <property type="molecule type" value="Genomic_DNA"/>
</dbReference>
<feature type="compositionally biased region" description="Low complexity" evidence="1">
    <location>
        <begin position="2279"/>
        <end position="2311"/>
    </location>
</feature>
<feature type="compositionally biased region" description="Pro residues" evidence="1">
    <location>
        <begin position="2269"/>
        <end position="2278"/>
    </location>
</feature>
<feature type="region of interest" description="Disordered" evidence="1">
    <location>
        <begin position="659"/>
        <end position="782"/>
    </location>
</feature>
<feature type="compositionally biased region" description="Basic and acidic residues" evidence="1">
    <location>
        <begin position="1510"/>
        <end position="1524"/>
    </location>
</feature>
<feature type="region of interest" description="Disordered" evidence="1">
    <location>
        <begin position="2220"/>
        <end position="2328"/>
    </location>
</feature>
<feature type="compositionally biased region" description="Low complexity" evidence="1">
    <location>
        <begin position="1525"/>
        <end position="1538"/>
    </location>
</feature>
<feature type="compositionally biased region" description="Basic and acidic residues" evidence="1">
    <location>
        <begin position="2237"/>
        <end position="2251"/>
    </location>
</feature>
<feature type="compositionally biased region" description="Polar residues" evidence="1">
    <location>
        <begin position="892"/>
        <end position="908"/>
    </location>
</feature>
<feature type="compositionally biased region" description="Low complexity" evidence="1">
    <location>
        <begin position="2390"/>
        <end position="2420"/>
    </location>
</feature>
<feature type="compositionally biased region" description="Acidic residues" evidence="1">
    <location>
        <begin position="2523"/>
        <end position="2533"/>
    </location>
</feature>
<organism evidence="3">
    <name type="scientific">Chromera velia CCMP2878</name>
    <dbReference type="NCBI Taxonomy" id="1169474"/>
    <lineage>
        <taxon>Eukaryota</taxon>
        <taxon>Sar</taxon>
        <taxon>Alveolata</taxon>
        <taxon>Colpodellida</taxon>
        <taxon>Chromeraceae</taxon>
        <taxon>Chromera</taxon>
    </lineage>
</organism>
<feature type="compositionally biased region" description="Low complexity" evidence="1">
    <location>
        <begin position="741"/>
        <end position="758"/>
    </location>
</feature>
<feature type="region of interest" description="Disordered" evidence="1">
    <location>
        <begin position="890"/>
        <end position="939"/>
    </location>
</feature>
<dbReference type="SMART" id="SM00454">
    <property type="entry name" value="SAM"/>
    <property type="match status" value="1"/>
</dbReference>
<dbReference type="SUPFAM" id="SSF47769">
    <property type="entry name" value="SAM/Pointed domain"/>
    <property type="match status" value="1"/>
</dbReference>
<feature type="domain" description="SAM" evidence="2">
    <location>
        <begin position="2320"/>
        <end position="2385"/>
    </location>
</feature>
<feature type="compositionally biased region" description="Low complexity" evidence="1">
    <location>
        <begin position="2477"/>
        <end position="2497"/>
    </location>
</feature>
<accession>A0A0G4GZD4</accession>
<dbReference type="Gene3D" id="1.10.150.50">
    <property type="entry name" value="Transcription Factor, Ets-1"/>
    <property type="match status" value="1"/>
</dbReference>
<evidence type="ECO:0000313" key="3">
    <source>
        <dbReference type="EMBL" id="CEM36616.1"/>
    </source>
</evidence>
<feature type="region of interest" description="Disordered" evidence="1">
    <location>
        <begin position="439"/>
        <end position="459"/>
    </location>
</feature>
<feature type="region of interest" description="Disordered" evidence="1">
    <location>
        <begin position="1510"/>
        <end position="1545"/>
    </location>
</feature>
<feature type="region of interest" description="Disordered" evidence="1">
    <location>
        <begin position="986"/>
        <end position="1005"/>
    </location>
</feature>
<feature type="region of interest" description="Disordered" evidence="1">
    <location>
        <begin position="2380"/>
        <end position="2550"/>
    </location>
</feature>
<name>A0A0G4GZD4_9ALVE</name>
<feature type="compositionally biased region" description="Polar residues" evidence="1">
    <location>
        <begin position="707"/>
        <end position="728"/>
    </location>
</feature>
<dbReference type="Pfam" id="PF00536">
    <property type="entry name" value="SAM_1"/>
    <property type="match status" value="1"/>
</dbReference>
<feature type="compositionally biased region" description="Gly residues" evidence="1">
    <location>
        <begin position="2498"/>
        <end position="2508"/>
    </location>
</feature>
<proteinExistence type="predicted"/>
<feature type="compositionally biased region" description="Gly residues" evidence="1">
    <location>
        <begin position="439"/>
        <end position="452"/>
    </location>
</feature>
<feature type="region of interest" description="Disordered" evidence="1">
    <location>
        <begin position="2698"/>
        <end position="2736"/>
    </location>
</feature>
<protein>
    <recommendedName>
        <fullName evidence="2">SAM domain-containing protein</fullName>
    </recommendedName>
</protein>
<feature type="compositionally biased region" description="Basic and acidic residues" evidence="1">
    <location>
        <begin position="23"/>
        <end position="35"/>
    </location>
</feature>
<feature type="region of interest" description="Disordered" evidence="1">
    <location>
        <begin position="2578"/>
        <end position="2682"/>
    </location>
</feature>
<gene>
    <name evidence="3" type="ORF">Cvel_24036</name>
</gene>
<feature type="compositionally biased region" description="Gly residues" evidence="1">
    <location>
        <begin position="674"/>
        <end position="684"/>
    </location>
</feature>
<dbReference type="PANTHER" id="PTHR24216">
    <property type="entry name" value="PAXILLIN-RELATED"/>
    <property type="match status" value="1"/>
</dbReference>
<feature type="compositionally biased region" description="Basic and acidic residues" evidence="1">
    <location>
        <begin position="986"/>
        <end position="1002"/>
    </location>
</feature>
<feature type="compositionally biased region" description="Basic and acidic residues" evidence="1">
    <location>
        <begin position="2137"/>
        <end position="2148"/>
    </location>
</feature>
<feature type="compositionally biased region" description="Low complexity" evidence="1">
    <location>
        <begin position="1673"/>
        <end position="1689"/>
    </location>
</feature>
<sequence>MKTDRLFLGFSTNRKGKGTSKPAEGERKSPEELSRSLEDIVKQMEEGKRSEAMKELDSLGHVLSVWEPKKEGELFPGVALTHAVDLAILCVDRLHTIPVSLVSSIEKLNKHSCFDPQSLVIAPHGRLAILMRKASDEPSAVPGALQILSCFLQSSDHAVSAVCEHLPIDTLFDLFQAAATALLQSNLNKPKERESALFSATALALFFHIGERLARFQDKIAELLADKILDKKGRQLLFDCLNRFNIFSTPKYDDDDRDRPTLLSEPSAPVPPPSFSVPAAAESTLLGACATVCVRFLDALSVTFQGRALLLSGDRTLSVLLGTLRRSEETGELEWREAGSAAGHLMCTLSGSPGFAACFEKLVTTHRGALIEAGLQEISLAFEDVEVSEDPIETPHLEVLLNLLKAPDLSPSLLRDLSDLSLAALLKDLLVRAAESVAGGGGASAAGAGGSRRGSRETAGGLRLSVPPLVALASSAVDGICCLLPVPKEDAGDEFVRTLDRRGVQSSSLSPTRKGAGSRGTEEPAAFSKEDLVTLGAAECVHSTVALADHFVHLEKQRHVNKETASAIRYKVSRVLFALALEVPDRDLLRWISVAPMQQSHSGFGGGRRMCSFLIQQMVASGRPEVVRWGLDVVAMLLRVLDPASALEWISAAKQADRQASLTSSEGDTKAEQEGGGARGGTVKGGSPQRKGSKSKGKEGGAKVPASASSNTARRGSGAGSPTYTSRRPSGAGSPTIGAVSPTGTGRRRSSGGPKSPTATPTARGLADSPSAAAQPGKGGAAVVEGQRGGVVKGGGSVLLEKLPELLCHQFDAVRARATVVALSLWITGVSAAASWNPDSLSAVCVSTPIPAASSSEKEKTSPDPHTDILTTLQSLILLVPSAAAKGRRGSLASNSAGRLNSSASLGSTEGRRPSVCGSPGGESQSGKGEGRAAEEMEGGESLSGALVAILHLQVSSDGTSQSLYSKLLHRSLKLLIDLSRVVREKREKEEEQKGGKEKKAEGGGAGGSPTLFWLDTRVAMTVLRLAARVTLLEEDLARWMVNEVAALWANAVRGEGERDSDRVVRSIMALLYDLFDLFWNESARVSSTGKGKSEEWREEVAERCKRLTMRAALSPQSVRAFVDVGLVRRLLGALFHRFGEFHSDSSIGSGGGDEGSSLELPECLADFGLLFCSLVFRVLYRSDQNTERSAQGVFSLWKYQLNPQHERVALSLAPLLDTLRGANPNARRQARSLFGSLNSSSSAPAPWVTAEGGGGMFRFPCREESGKEVLEGQGSKLKGGGGSDRLPPLSMRLADGKGAKLLSLDKAAVETQLLPSLPVLSLSSKGESVAEALLLLSSRALSLRPLTNVSDPGVGTEDECESGWWGRGGRFSEASGGGDGRDEDRKAEVRSLLLSAYDFGKRSLISLPSLAPAHMRVSKRRGFLLSFLLLSLEIGWLRGILKLHVCSRVMAALSAALPLEVLMGEPSVAEALFSLASSTIRSLESASGGATGGPRRGWSRYSAAQSGVELEREAQRRQEERRQAGGQQRAGVRSVVGVEDEPPPETEVEILLGEDVGGAALEADLWRLSMWSPLDREKNPPGVRGMREAIESLQECGSGEESLLNVVAASFSSRPAGLSSSSAFDRGHDGPVALEILYWVSLWFSRALLHSCLSEGMTAASQGSGGRATEEGSSGADGVSSLSSGVSVSSPGLTLRCPLKWSDDQLMEVLLLLCHAHEVAWNVRAGVACALSAERGSAELSPMVGLAISLLSVSGHGLATLLSHGDFRSRLIALCVPTHKSFDNKTWAAVAAAEGAAPPPSAFLEPSSSISPIRQLIRVTTAVMETADRPVLTGTPPAVVRLTMQVPLEEADVRGVACGGGAAVPFLLQKGGTGAEFHPLLLSASHLINWTSVVADVWVGRQVKSAAGSTLSKTESSMEAEGVAWQGFLSIFEGCLDRCPAETVVSALGPLQSSGLRLLLKSLAHCFLRSLSGLLILRGARAEILSRGGGAPLGGVEGLEAGEEEMRLETAVKRAANALIALLWSSAFDEIGARGGGGLKAREALECPSLTSAVILSAKGPAASWGHFDPSPSTQPGVAGFADPVWSSRGRNLLNLWGLSAQASLPGAMEEIKSLARRLHSNCSLTRIASAFLNRQPDHSDEGRRIPPAEGDNGVGGRGPNVPVQQPEPDMGPPSATEPLPHPPPTADGEVGEWSSQPESEGTGTEALLVRDADQSPMASGVLEPAPIPPPVTQSDRPDDTHEERPERDPPPVPVVPQEVTEEEEKPPTAPSTPPPAVASTPEIENPAGVSSAAAVSTDTAVAAAAAADAAEVDEGEEEEEGNGDHLGLILEAAGCVEYRATFDREEVDFEALLLLEESDLKELGLPLGPRKKLLRAIKQLGDAPPQSPSQSLALSPKLSTALTPSPSPSVPQQQQPESNAGAGGTEEKVKDQAEGTQQSSSACASPATAIRQTIQGEDQNSEVAHGRQVTGRPWAVASTGNAAAAAGPPFASIGVAAGGAGGGLGSSLGNSDGEFVGLGEEGVEGEWEGDVGIDGGGEGGDADADERELMRINAQLERAIEELEFLQRLENREALFRSADDDDDQDNAGGRGGRESDGEGDGEASRYLDGNGSDVTTGTRPTPLLSFSGGDAGSARADSEVLGLHGAEGGRNRNSMSTSGLRGAVPSSSSAAGGGIGGEEPEAARDMALQMVLEGERRRAQESQTGNGAAAQNGVSSSGSEKLTENENENSLEGEQKALARAREELPSSEVACNFLAILFSQPQHLSTRNKILTLLEESKKNGVSCEEFAKRSVDVLNDPATGWPLQIHEDHMYSALYFLFNHAPPV</sequence>
<dbReference type="InterPro" id="IPR001660">
    <property type="entry name" value="SAM"/>
</dbReference>
<feature type="compositionally biased region" description="Polar residues" evidence="1">
    <location>
        <begin position="2195"/>
        <end position="2204"/>
    </location>
</feature>